<feature type="domain" description="EF-hand" evidence="12">
    <location>
        <begin position="289"/>
        <end position="324"/>
    </location>
</feature>
<dbReference type="FunFam" id="1.10.238.10:FF:000003">
    <property type="entry name" value="Calmodulin A"/>
    <property type="match status" value="1"/>
</dbReference>
<evidence type="ECO:0000256" key="5">
    <source>
        <dbReference type="ARBA" id="ARBA00022741"/>
    </source>
</evidence>
<evidence type="ECO:0000256" key="10">
    <source>
        <dbReference type="SAM" id="MobiDB-lite"/>
    </source>
</evidence>
<comment type="cofactor">
    <cofactor evidence="1">
        <name>Mg(2+)</name>
        <dbReference type="ChEBI" id="CHEBI:18420"/>
    </cofactor>
</comment>
<reference evidence="13" key="1">
    <citation type="submission" date="2021-02" db="EMBL/GenBank/DDBJ databases">
        <title>First Annotated Genome of the Yellow-green Alga Tribonema minus.</title>
        <authorList>
            <person name="Mahan K.M."/>
        </authorList>
    </citation>
    <scope>NUCLEOTIDE SEQUENCE</scope>
    <source>
        <strain evidence="13">UTEX B ZZ1240</strain>
    </source>
</reference>
<dbReference type="GO" id="GO:0005524">
    <property type="term" value="F:ATP binding"/>
    <property type="evidence" value="ECO:0007669"/>
    <property type="project" value="UniProtKB-KW"/>
</dbReference>
<dbReference type="CDD" id="cd00051">
    <property type="entry name" value="EFh"/>
    <property type="match status" value="1"/>
</dbReference>
<dbReference type="PROSITE" id="PS50011">
    <property type="entry name" value="PROTEIN_KINASE_DOM"/>
    <property type="match status" value="1"/>
</dbReference>
<evidence type="ECO:0000256" key="4">
    <source>
        <dbReference type="ARBA" id="ARBA00022737"/>
    </source>
</evidence>
<dbReference type="OrthoDB" id="40902at2759"/>
<evidence type="ECO:0000256" key="9">
    <source>
        <dbReference type="ARBA" id="ARBA00024334"/>
    </source>
</evidence>
<evidence type="ECO:0000256" key="7">
    <source>
        <dbReference type="ARBA" id="ARBA00022837"/>
    </source>
</evidence>
<keyword evidence="5" id="KW-0547">Nucleotide-binding</keyword>
<dbReference type="PROSITE" id="PS00018">
    <property type="entry name" value="EF_HAND_1"/>
    <property type="match status" value="2"/>
</dbReference>
<dbReference type="AlphaFoldDB" id="A0A835YZE6"/>
<dbReference type="SUPFAM" id="SSF56112">
    <property type="entry name" value="Protein kinase-like (PK-like)"/>
    <property type="match status" value="1"/>
</dbReference>
<feature type="region of interest" description="Disordered" evidence="10">
    <location>
        <begin position="620"/>
        <end position="643"/>
    </location>
</feature>
<sequence>MQEFMLKMVNELQNEIDILQNLTHPNIFENIMFESDLPDAAVKLLDFGLSARYREGEQLRSTVGTAYSMAPEVLADQMYNQACDLWSVGVVLYMMLFDKMPFAPKYTNISAKAKELVCRLMELDANKRITASQALLHKYMVWARDGAKSNRSTDGKDIMCSLQRYSSYGKMRRAALMVVAHQCSPEQIRDLRDVFTSYDTAEDGTITALELQQALLQHGMSAQQIGEIFSGVDMDNSGKLDYTEFLAATVETMGFLAEEKIMEAFNRLDEDGNGVITDMELRKLLGKDYKFEDVEAMIAEADKNRDGRIDFDEFMRLMLSTASDRRVTTSRSHNRAALDAMHRMGSGNSIMGMVSTASGSGSGSGSSNQRRRATITLRYDSGAMNDVRTWCQSRLIRASEDSCCTFVVEGALLQQPQESTKNDVDTARVALVMARTDAFYRGLSAAIHGALASTVAKAITRIRLRKKRRTSNAGCSCCLLAPRSYRVHLKLTIKYHSTRCGLFRALLGKRESVIYSSEQQGGVNKQKLDPKEAYDVEKMAANEALREVHTDAGSRQRRSVPAPLDLAAFELEALAFAAAMAAEPPLQLSDAAAPLQDVLVVGERHTVRMQHSCALRLDAEASGGGDGDGDGGGNGSNDGAAGG</sequence>
<dbReference type="InterPro" id="IPR050205">
    <property type="entry name" value="CDPK_Ser/Thr_kinases"/>
</dbReference>
<dbReference type="Proteomes" id="UP000664859">
    <property type="component" value="Unassembled WGS sequence"/>
</dbReference>
<name>A0A835YZE6_9STRA</name>
<dbReference type="PROSITE" id="PS50222">
    <property type="entry name" value="EF_HAND_2"/>
    <property type="match status" value="4"/>
</dbReference>
<proteinExistence type="inferred from homology"/>
<organism evidence="13 14">
    <name type="scientific">Tribonema minus</name>
    <dbReference type="NCBI Taxonomy" id="303371"/>
    <lineage>
        <taxon>Eukaryota</taxon>
        <taxon>Sar</taxon>
        <taxon>Stramenopiles</taxon>
        <taxon>Ochrophyta</taxon>
        <taxon>PX clade</taxon>
        <taxon>Xanthophyceae</taxon>
        <taxon>Tribonematales</taxon>
        <taxon>Tribonemataceae</taxon>
        <taxon>Tribonema</taxon>
    </lineage>
</organism>
<evidence type="ECO:0000313" key="13">
    <source>
        <dbReference type="EMBL" id="KAG5183568.1"/>
    </source>
</evidence>
<protein>
    <submittedName>
        <fullName evidence="13">Uncharacterized protein</fullName>
    </submittedName>
</protein>
<feature type="domain" description="Protein kinase" evidence="11">
    <location>
        <begin position="1"/>
        <end position="140"/>
    </location>
</feature>
<dbReference type="InterPro" id="IPR000719">
    <property type="entry name" value="Prot_kinase_dom"/>
</dbReference>
<dbReference type="GO" id="GO:0005509">
    <property type="term" value="F:calcium ion binding"/>
    <property type="evidence" value="ECO:0007669"/>
    <property type="project" value="InterPro"/>
</dbReference>
<feature type="region of interest" description="Disordered" evidence="10">
    <location>
        <begin position="351"/>
        <end position="371"/>
    </location>
</feature>
<evidence type="ECO:0000259" key="11">
    <source>
        <dbReference type="PROSITE" id="PS50011"/>
    </source>
</evidence>
<keyword evidence="7" id="KW-0106">Calcium</keyword>
<dbReference type="InterPro" id="IPR011009">
    <property type="entry name" value="Kinase-like_dom_sf"/>
</dbReference>
<evidence type="ECO:0000313" key="14">
    <source>
        <dbReference type="Proteomes" id="UP000664859"/>
    </source>
</evidence>
<keyword evidence="4" id="KW-0677">Repeat</keyword>
<feature type="domain" description="EF-hand" evidence="12">
    <location>
        <begin position="256"/>
        <end position="285"/>
    </location>
</feature>
<evidence type="ECO:0000256" key="6">
    <source>
        <dbReference type="ARBA" id="ARBA00022777"/>
    </source>
</evidence>
<keyword evidence="14" id="KW-1185">Reference proteome</keyword>
<dbReference type="SMART" id="SM00054">
    <property type="entry name" value="EFh"/>
    <property type="match status" value="4"/>
</dbReference>
<evidence type="ECO:0000256" key="2">
    <source>
        <dbReference type="ARBA" id="ARBA00022527"/>
    </source>
</evidence>
<dbReference type="SMART" id="SM00220">
    <property type="entry name" value="S_TKc"/>
    <property type="match status" value="1"/>
</dbReference>
<dbReference type="Gene3D" id="1.10.510.10">
    <property type="entry name" value="Transferase(Phosphotransferase) domain 1"/>
    <property type="match status" value="1"/>
</dbReference>
<keyword evidence="8" id="KW-0067">ATP-binding</keyword>
<dbReference type="InterPro" id="IPR002048">
    <property type="entry name" value="EF_hand_dom"/>
</dbReference>
<feature type="domain" description="EF-hand" evidence="12">
    <location>
        <begin position="223"/>
        <end position="255"/>
    </location>
</feature>
<dbReference type="InterPro" id="IPR011992">
    <property type="entry name" value="EF-hand-dom_pair"/>
</dbReference>
<dbReference type="Gene3D" id="1.10.238.10">
    <property type="entry name" value="EF-hand"/>
    <property type="match status" value="2"/>
</dbReference>
<comment type="caution">
    <text evidence="13">The sequence shown here is derived from an EMBL/GenBank/DDBJ whole genome shotgun (WGS) entry which is preliminary data.</text>
</comment>
<dbReference type="PANTHER" id="PTHR24349">
    <property type="entry name" value="SERINE/THREONINE-PROTEIN KINASE"/>
    <property type="match status" value="1"/>
</dbReference>
<gene>
    <name evidence="13" type="ORF">JKP88DRAFT_245204</name>
</gene>
<keyword evidence="2" id="KW-0723">Serine/threonine-protein kinase</keyword>
<evidence type="ECO:0000256" key="8">
    <source>
        <dbReference type="ARBA" id="ARBA00022840"/>
    </source>
</evidence>
<dbReference type="SUPFAM" id="SSF47473">
    <property type="entry name" value="EF-hand"/>
    <property type="match status" value="1"/>
</dbReference>
<evidence type="ECO:0000259" key="12">
    <source>
        <dbReference type="PROSITE" id="PS50222"/>
    </source>
</evidence>
<dbReference type="GO" id="GO:0004674">
    <property type="term" value="F:protein serine/threonine kinase activity"/>
    <property type="evidence" value="ECO:0007669"/>
    <property type="project" value="UniProtKB-KW"/>
</dbReference>
<keyword evidence="6" id="KW-0418">Kinase</keyword>
<evidence type="ECO:0000256" key="1">
    <source>
        <dbReference type="ARBA" id="ARBA00001946"/>
    </source>
</evidence>
<keyword evidence="3" id="KW-0808">Transferase</keyword>
<accession>A0A835YZE6</accession>
<dbReference type="Pfam" id="PF13499">
    <property type="entry name" value="EF-hand_7"/>
    <property type="match status" value="2"/>
</dbReference>
<feature type="domain" description="EF-hand" evidence="12">
    <location>
        <begin position="186"/>
        <end position="221"/>
    </location>
</feature>
<feature type="compositionally biased region" description="Gly residues" evidence="10">
    <location>
        <begin position="622"/>
        <end position="643"/>
    </location>
</feature>
<comment type="similarity">
    <text evidence="9">Belongs to the protein kinase superfamily. Ser/Thr protein kinase family. CDPK subfamily.</text>
</comment>
<dbReference type="Pfam" id="PF00069">
    <property type="entry name" value="Pkinase"/>
    <property type="match status" value="1"/>
</dbReference>
<evidence type="ECO:0000256" key="3">
    <source>
        <dbReference type="ARBA" id="ARBA00022679"/>
    </source>
</evidence>
<dbReference type="EMBL" id="JAFCMP010000201">
    <property type="protein sequence ID" value="KAG5183568.1"/>
    <property type="molecule type" value="Genomic_DNA"/>
</dbReference>
<dbReference type="InterPro" id="IPR018247">
    <property type="entry name" value="EF_Hand_1_Ca_BS"/>
</dbReference>